<evidence type="ECO:0000259" key="2">
    <source>
        <dbReference type="PROSITE" id="PS50008"/>
    </source>
</evidence>
<comment type="caution">
    <text evidence="3">The sequence shown here is derived from an EMBL/GenBank/DDBJ whole genome shotgun (WGS) entry which is preliminary data.</text>
</comment>
<dbReference type="EMBL" id="JARJBC010000004">
    <property type="protein sequence ID" value="MDF3289489.1"/>
    <property type="molecule type" value="Genomic_DNA"/>
</dbReference>
<dbReference type="Gene3D" id="3.40.190.10">
    <property type="entry name" value="Periplasmic binding protein-like II"/>
    <property type="match status" value="1"/>
</dbReference>
<feature type="domain" description="PI-PLC Y-box" evidence="2">
    <location>
        <begin position="100"/>
        <end position="145"/>
    </location>
</feature>
<protein>
    <submittedName>
        <fullName evidence="3">ABC transporter family substrate-binding protein</fullName>
    </submittedName>
</protein>
<dbReference type="PROSITE" id="PS50008">
    <property type="entry name" value="PIPLC_Y_DOMAIN"/>
    <property type="match status" value="1"/>
</dbReference>
<feature type="region of interest" description="Disordered" evidence="1">
    <location>
        <begin position="1"/>
        <end position="34"/>
    </location>
</feature>
<dbReference type="PANTHER" id="PTHR30290:SF65">
    <property type="entry name" value="MONOACYL PHOSPHATIDYLINOSITOL TETRAMANNOSIDE-BINDING PROTEIN LPQW-RELATED"/>
    <property type="match status" value="1"/>
</dbReference>
<keyword evidence="4" id="KW-1185">Reference proteome</keyword>
<dbReference type="InterPro" id="IPR001711">
    <property type="entry name" value="PLipase_C_Pinositol-sp_Y"/>
</dbReference>
<dbReference type="InterPro" id="IPR039424">
    <property type="entry name" value="SBP_5"/>
</dbReference>
<evidence type="ECO:0000313" key="4">
    <source>
        <dbReference type="Proteomes" id="UP001216579"/>
    </source>
</evidence>
<dbReference type="RefSeq" id="WP_276093034.1">
    <property type="nucleotide sequence ID" value="NZ_JARJBC010000004.1"/>
</dbReference>
<dbReference type="Proteomes" id="UP001216579">
    <property type="component" value="Unassembled WGS sequence"/>
</dbReference>
<dbReference type="Gene3D" id="3.10.105.10">
    <property type="entry name" value="Dipeptide-binding Protein, Domain 3"/>
    <property type="match status" value="1"/>
</dbReference>
<evidence type="ECO:0000256" key="1">
    <source>
        <dbReference type="SAM" id="MobiDB-lite"/>
    </source>
</evidence>
<name>A0ABT5ZI31_9ACTN</name>
<dbReference type="InterPro" id="IPR030678">
    <property type="entry name" value="Peptide/Ni-bd"/>
</dbReference>
<organism evidence="3 4">
    <name type="scientific">Streptomyces silvisoli</name>
    <dbReference type="NCBI Taxonomy" id="3034235"/>
    <lineage>
        <taxon>Bacteria</taxon>
        <taxon>Bacillati</taxon>
        <taxon>Actinomycetota</taxon>
        <taxon>Actinomycetes</taxon>
        <taxon>Kitasatosporales</taxon>
        <taxon>Streptomycetaceae</taxon>
        <taxon>Streptomyces</taxon>
    </lineage>
</organism>
<evidence type="ECO:0000313" key="3">
    <source>
        <dbReference type="EMBL" id="MDF3289489.1"/>
    </source>
</evidence>
<dbReference type="CDD" id="cd08501">
    <property type="entry name" value="PBP2_Lpqw"/>
    <property type="match status" value="1"/>
</dbReference>
<reference evidence="3 4" key="1">
    <citation type="submission" date="2023-03" db="EMBL/GenBank/DDBJ databases">
        <title>Draft genome sequence of Streptomyces sp. RB6PN23 isolated from peat swamp forest in Thailand.</title>
        <authorList>
            <person name="Klaysubun C."/>
            <person name="Duangmal K."/>
        </authorList>
    </citation>
    <scope>NUCLEOTIDE SEQUENCE [LARGE SCALE GENOMIC DNA]</scope>
    <source>
        <strain evidence="3 4">RB6PN23</strain>
    </source>
</reference>
<dbReference type="PANTHER" id="PTHR30290">
    <property type="entry name" value="PERIPLASMIC BINDING COMPONENT OF ABC TRANSPORTER"/>
    <property type="match status" value="1"/>
</dbReference>
<dbReference type="Pfam" id="PF00496">
    <property type="entry name" value="SBP_bac_5"/>
    <property type="match status" value="1"/>
</dbReference>
<dbReference type="Gene3D" id="3.90.76.10">
    <property type="entry name" value="Dipeptide-binding Protein, Domain 1"/>
    <property type="match status" value="1"/>
</dbReference>
<accession>A0ABT5ZI31</accession>
<sequence>MSGCGSSGGEPAAKKQAPPVGSQEIDAHPLSDLRQGGTLKVPIQQWISQYNFNTPDGQDGDAQELTEDVEPVLFRTDARGEAHTDPDYLVSAAVTSDSPQVVTYELNPHAKWSDGKPLSWLDFQAQWRALNGTDSAYEADDTSGYDQISDVSQGADAHQVRITFKQPYADWQRLFVPLFPAAAYSTPDQFNKGWLEHVPISAGAFKIARYDKTGQTITLVPDPNWWGARPKLDALIYRVLDESAMTDAFLNKETDEAPAELPEDYRRLAKDPDAAIRTGSRWDEVHITLNGGRGPLKDVRVRNAVEAAVNRQAITDAYGADIPYRISELGNHFFMPNQKGYQDNSGIYGKYDPERAKKLLDQAGWQDNGAGKPRTKDGKPLELGYVLSSGGNQSQVDQAQLVQQMLGQVGIKVDIQKVPMNDYFNQYVDLGNFDLASFRNVDLLYLSMAYSVFRQPQGRNLFQNFGSVGSPQIDALLTQAGRTTDRNKAISLYNQADAQVWRLGHSIELYQRPQIAAVRKGLANYGAFGLQNITDYTRVGWLK</sequence>
<dbReference type="InterPro" id="IPR000914">
    <property type="entry name" value="SBP_5_dom"/>
</dbReference>
<dbReference type="PIRSF" id="PIRSF002741">
    <property type="entry name" value="MppA"/>
    <property type="match status" value="1"/>
</dbReference>
<gene>
    <name evidence="3" type="ORF">P3G67_09590</name>
</gene>
<proteinExistence type="predicted"/>
<dbReference type="SUPFAM" id="SSF53850">
    <property type="entry name" value="Periplasmic binding protein-like II"/>
    <property type="match status" value="1"/>
</dbReference>